<dbReference type="Pfam" id="PF00296">
    <property type="entry name" value="Bac_luciferase"/>
    <property type="match status" value="1"/>
</dbReference>
<gene>
    <name evidence="6" type="ORF">E1294_32710</name>
</gene>
<evidence type="ECO:0000313" key="7">
    <source>
        <dbReference type="Proteomes" id="UP000294543"/>
    </source>
</evidence>
<keyword evidence="4" id="KW-0503">Monooxygenase</keyword>
<evidence type="ECO:0000256" key="1">
    <source>
        <dbReference type="ARBA" id="ARBA00022630"/>
    </source>
</evidence>
<dbReference type="SUPFAM" id="SSF51679">
    <property type="entry name" value="Bacterial luciferase-like"/>
    <property type="match status" value="1"/>
</dbReference>
<dbReference type="CDD" id="cd01094">
    <property type="entry name" value="Alkanesulfonate_monoxygenase"/>
    <property type="match status" value="1"/>
</dbReference>
<feature type="domain" description="Luciferase-like" evidence="5">
    <location>
        <begin position="42"/>
        <end position="338"/>
    </location>
</feature>
<comment type="caution">
    <text evidence="6">The sequence shown here is derived from an EMBL/GenBank/DDBJ whole genome shotgun (WGS) entry which is preliminary data.</text>
</comment>
<accession>A0A4R4WPA6</accession>
<evidence type="ECO:0000256" key="2">
    <source>
        <dbReference type="ARBA" id="ARBA00022643"/>
    </source>
</evidence>
<name>A0A4R4WPA6_9ACTN</name>
<reference evidence="6 7" key="1">
    <citation type="submission" date="2019-03" db="EMBL/GenBank/DDBJ databases">
        <title>Draft genome sequences of novel Actinobacteria.</title>
        <authorList>
            <person name="Sahin N."/>
            <person name="Ay H."/>
            <person name="Saygin H."/>
        </authorList>
    </citation>
    <scope>NUCLEOTIDE SEQUENCE [LARGE SCALE GENOMIC DNA]</scope>
    <source>
        <strain evidence="6 7">KC712</strain>
    </source>
</reference>
<dbReference type="InterPro" id="IPR011251">
    <property type="entry name" value="Luciferase-like_dom"/>
</dbReference>
<dbReference type="AlphaFoldDB" id="A0A4R4WPA6"/>
<evidence type="ECO:0000256" key="3">
    <source>
        <dbReference type="ARBA" id="ARBA00023002"/>
    </source>
</evidence>
<protein>
    <submittedName>
        <fullName evidence="6">LLM class flavin-dependent oxidoreductase</fullName>
    </submittedName>
</protein>
<dbReference type="Gene3D" id="3.20.20.30">
    <property type="entry name" value="Luciferase-like domain"/>
    <property type="match status" value="1"/>
</dbReference>
<dbReference type="GO" id="GO:0046306">
    <property type="term" value="P:alkanesulfonate catabolic process"/>
    <property type="evidence" value="ECO:0007669"/>
    <property type="project" value="TreeGrafter"/>
</dbReference>
<dbReference type="PANTHER" id="PTHR42847">
    <property type="entry name" value="ALKANESULFONATE MONOOXYGENASE"/>
    <property type="match status" value="1"/>
</dbReference>
<dbReference type="InterPro" id="IPR050172">
    <property type="entry name" value="SsuD_RutA_monooxygenase"/>
</dbReference>
<dbReference type="PANTHER" id="PTHR42847:SF4">
    <property type="entry name" value="ALKANESULFONATE MONOOXYGENASE-RELATED"/>
    <property type="match status" value="1"/>
</dbReference>
<dbReference type="InterPro" id="IPR036661">
    <property type="entry name" value="Luciferase-like_sf"/>
</dbReference>
<proteinExistence type="predicted"/>
<keyword evidence="2" id="KW-0288">FMN</keyword>
<evidence type="ECO:0000256" key="4">
    <source>
        <dbReference type="ARBA" id="ARBA00023033"/>
    </source>
</evidence>
<dbReference type="OrthoDB" id="9814695at2"/>
<keyword evidence="7" id="KW-1185">Reference proteome</keyword>
<evidence type="ECO:0000259" key="5">
    <source>
        <dbReference type="Pfam" id="PF00296"/>
    </source>
</evidence>
<keyword evidence="1" id="KW-0285">Flavoprotein</keyword>
<organism evidence="6 7">
    <name type="scientific">Nonomuraea diastatica</name>
    <dbReference type="NCBI Taxonomy" id="1848329"/>
    <lineage>
        <taxon>Bacteria</taxon>
        <taxon>Bacillati</taxon>
        <taxon>Actinomycetota</taxon>
        <taxon>Actinomycetes</taxon>
        <taxon>Streptosporangiales</taxon>
        <taxon>Streptosporangiaceae</taxon>
        <taxon>Nonomuraea</taxon>
    </lineage>
</organism>
<sequence length="381" mass="41624">MSVRVTEPDRSGPLFEDDRLKLGLFGFNITAAGALSRSKDRHEISWQQNVDLVRQAEAAGFEAAIPISRWRGFEGETNPWGQSFESYTWASGLAALTERISIFATSHALTMSPLLAAKQIATADHISGGRMGLNVVAGWFEKELRMFTAKSLGHDERYDYLDEWLEVVLRLWERNGVDYAGRHVQIQDGYLEPKPLQNPRPPIMNAAFSPRGHETAAKYADIAFVGAHDPHSAQKQVAEIRKMAASHGRTVQVWAATSVICAETDEAAAALVERYRGPDADMPAVENAVDWTMGAQMTPDLREVIKAGLASTMGGYPLIGSPETIADEIGRMADAGIDGICQTFMNYEAGLPLFVSEILPLLEKKRLRPARAAAAGEGGQA</sequence>
<keyword evidence="3" id="KW-0560">Oxidoreductase</keyword>
<dbReference type="Proteomes" id="UP000294543">
    <property type="component" value="Unassembled WGS sequence"/>
</dbReference>
<dbReference type="GO" id="GO:0008726">
    <property type="term" value="F:alkanesulfonate monooxygenase activity"/>
    <property type="evidence" value="ECO:0007669"/>
    <property type="project" value="TreeGrafter"/>
</dbReference>
<dbReference type="EMBL" id="SMKP01000113">
    <property type="protein sequence ID" value="TDD16070.1"/>
    <property type="molecule type" value="Genomic_DNA"/>
</dbReference>
<evidence type="ECO:0000313" key="6">
    <source>
        <dbReference type="EMBL" id="TDD16070.1"/>
    </source>
</evidence>